<dbReference type="InterPro" id="IPR044961">
    <property type="entry name" value="MS5/SDI1"/>
</dbReference>
<name>N1QRR8_AEGTA</name>
<protein>
    <recommendedName>
        <fullName evidence="7">Protein SULFUR DEFICIENCY-INDUCED 1</fullName>
    </recommendedName>
</protein>
<keyword evidence="3" id="KW-0802">TPR repeat</keyword>
<organism evidence="6">
    <name type="scientific">Aegilops tauschii</name>
    <name type="common">Tausch's goatgrass</name>
    <name type="synonym">Aegilops squarrosa</name>
    <dbReference type="NCBI Taxonomy" id="37682"/>
    <lineage>
        <taxon>Eukaryota</taxon>
        <taxon>Viridiplantae</taxon>
        <taxon>Streptophyta</taxon>
        <taxon>Embryophyta</taxon>
        <taxon>Tracheophyta</taxon>
        <taxon>Spermatophyta</taxon>
        <taxon>Magnoliopsida</taxon>
        <taxon>Liliopsida</taxon>
        <taxon>Poales</taxon>
        <taxon>Poaceae</taxon>
        <taxon>BOP clade</taxon>
        <taxon>Pooideae</taxon>
        <taxon>Triticodae</taxon>
        <taxon>Triticeae</taxon>
        <taxon>Triticinae</taxon>
        <taxon>Aegilops</taxon>
    </lineage>
</organism>
<comment type="subcellular location">
    <subcellularLocation>
        <location evidence="1">Nucleus</location>
    </subcellularLocation>
</comment>
<sequence length="394" mass="43804">MAAAAVHVALKIPSGGGPYARAKHYQLPYSGRCRPKGARKTLERAYSPNSGQMESECKSHPLINKAETGQPSPARTGDEGSRRMAMLSDPHCSVTETNLLVKKNRPKELDHGTPQGRIQRENDPLVEKDLDASIAWFWKAIETGDKVDSALKDMAVVMKQRGYLDDAVDAIRSLRHLCPGKQSQESLDNILLDLYKASGRTKEEIELLKHKLRRIYHGQAFPAGKATKRARSHGRKIHVSVQQETSRVLGNLAWAYMQQRNFMAAEAVYRKAQMVEPDANKACNLALCLMEQGRLGDAEGVLADVVAGAFRDGREREHGGGKVVRKAEELLERIRAETGGGEKEAGEEDAVEADEMAELLDMVARQWAAPYRKSHRRLPVFEEITPFGREQMAC</sequence>
<evidence type="ECO:0000256" key="1">
    <source>
        <dbReference type="ARBA" id="ARBA00004123"/>
    </source>
</evidence>
<keyword evidence="2" id="KW-0677">Repeat</keyword>
<dbReference type="PANTHER" id="PTHR36326:SF23">
    <property type="entry name" value="OS03G0165900 PROTEIN"/>
    <property type="match status" value="1"/>
</dbReference>
<accession>N1QRR8</accession>
<evidence type="ECO:0000256" key="4">
    <source>
        <dbReference type="ARBA" id="ARBA00023054"/>
    </source>
</evidence>
<dbReference type="GO" id="GO:0005634">
    <property type="term" value="C:nucleus"/>
    <property type="evidence" value="ECO:0007669"/>
    <property type="project" value="UniProtKB-SubCell"/>
</dbReference>
<evidence type="ECO:0008006" key="7">
    <source>
        <dbReference type="Google" id="ProtNLM"/>
    </source>
</evidence>
<keyword evidence="5" id="KW-0539">Nucleus</keyword>
<dbReference type="InterPro" id="IPR011990">
    <property type="entry name" value="TPR-like_helical_dom_sf"/>
</dbReference>
<proteinExistence type="predicted"/>
<evidence type="ECO:0000313" key="6">
    <source>
        <dbReference type="EnsemblPlants" id="EMT03060"/>
    </source>
</evidence>
<evidence type="ECO:0000256" key="5">
    <source>
        <dbReference type="ARBA" id="ARBA00023242"/>
    </source>
</evidence>
<dbReference type="AlphaFoldDB" id="N1QRR8"/>
<dbReference type="Gene3D" id="1.25.40.10">
    <property type="entry name" value="Tetratricopeptide repeat domain"/>
    <property type="match status" value="1"/>
</dbReference>
<evidence type="ECO:0000256" key="2">
    <source>
        <dbReference type="ARBA" id="ARBA00022737"/>
    </source>
</evidence>
<dbReference type="PANTHER" id="PTHR36326">
    <property type="entry name" value="PROTEIN POLLENLESS 3-LIKE 2"/>
    <property type="match status" value="1"/>
</dbReference>
<dbReference type="SUPFAM" id="SSF48452">
    <property type="entry name" value="TPR-like"/>
    <property type="match status" value="1"/>
</dbReference>
<reference evidence="6" key="1">
    <citation type="submission" date="2015-06" db="UniProtKB">
        <authorList>
            <consortium name="EnsemblPlants"/>
        </authorList>
    </citation>
    <scope>IDENTIFICATION</scope>
</reference>
<keyword evidence="4" id="KW-0175">Coiled coil</keyword>
<evidence type="ECO:0000256" key="3">
    <source>
        <dbReference type="ARBA" id="ARBA00022803"/>
    </source>
</evidence>
<dbReference type="EnsemblPlants" id="EMT03060">
    <property type="protein sequence ID" value="EMT03060"/>
    <property type="gene ID" value="F775_01706"/>
</dbReference>